<keyword evidence="1" id="KW-0175">Coiled coil</keyword>
<comment type="caution">
    <text evidence="2">The sequence shown here is derived from an EMBL/GenBank/DDBJ whole genome shotgun (WGS) entry which is preliminary data.</text>
</comment>
<feature type="non-terminal residue" evidence="2">
    <location>
        <position position="122"/>
    </location>
</feature>
<accession>A0AA38C2Y0</accession>
<feature type="coiled-coil region" evidence="1">
    <location>
        <begin position="62"/>
        <end position="89"/>
    </location>
</feature>
<sequence length="122" mass="13575">GAKKQKPVTRFSQSAAGERVMEITYPNPLKEKKDLSPTDFTVTQVTMGTSSESLQGEALSAVDALCKKLQKTKEEKRQLKEQNKYLLQALQKMGRAPPTTATETSELLSQEKINEYAKIGEQ</sequence>
<feature type="non-terminal residue" evidence="2">
    <location>
        <position position="1"/>
    </location>
</feature>
<proteinExistence type="predicted"/>
<dbReference type="AlphaFoldDB" id="A0AA38C2Y0"/>
<name>A0AA38C2Y0_TAXCH</name>
<dbReference type="Proteomes" id="UP000824469">
    <property type="component" value="Unassembled WGS sequence"/>
</dbReference>
<protein>
    <submittedName>
        <fullName evidence="2">Uncharacterized protein</fullName>
    </submittedName>
</protein>
<organism evidence="2 3">
    <name type="scientific">Taxus chinensis</name>
    <name type="common">Chinese yew</name>
    <name type="synonym">Taxus wallichiana var. chinensis</name>
    <dbReference type="NCBI Taxonomy" id="29808"/>
    <lineage>
        <taxon>Eukaryota</taxon>
        <taxon>Viridiplantae</taxon>
        <taxon>Streptophyta</taxon>
        <taxon>Embryophyta</taxon>
        <taxon>Tracheophyta</taxon>
        <taxon>Spermatophyta</taxon>
        <taxon>Pinopsida</taxon>
        <taxon>Pinidae</taxon>
        <taxon>Conifers II</taxon>
        <taxon>Cupressales</taxon>
        <taxon>Taxaceae</taxon>
        <taxon>Taxus</taxon>
    </lineage>
</organism>
<dbReference type="EMBL" id="JAHRHJ020003813">
    <property type="protein sequence ID" value="KAH9290114.1"/>
    <property type="molecule type" value="Genomic_DNA"/>
</dbReference>
<reference evidence="2 3" key="1">
    <citation type="journal article" date="2021" name="Nat. Plants">
        <title>The Taxus genome provides insights into paclitaxel biosynthesis.</title>
        <authorList>
            <person name="Xiong X."/>
            <person name="Gou J."/>
            <person name="Liao Q."/>
            <person name="Li Y."/>
            <person name="Zhou Q."/>
            <person name="Bi G."/>
            <person name="Li C."/>
            <person name="Du R."/>
            <person name="Wang X."/>
            <person name="Sun T."/>
            <person name="Guo L."/>
            <person name="Liang H."/>
            <person name="Lu P."/>
            <person name="Wu Y."/>
            <person name="Zhang Z."/>
            <person name="Ro D.K."/>
            <person name="Shang Y."/>
            <person name="Huang S."/>
            <person name="Yan J."/>
        </authorList>
    </citation>
    <scope>NUCLEOTIDE SEQUENCE [LARGE SCALE GENOMIC DNA]</scope>
    <source>
        <strain evidence="2">Ta-2019</strain>
    </source>
</reference>
<evidence type="ECO:0000256" key="1">
    <source>
        <dbReference type="SAM" id="Coils"/>
    </source>
</evidence>
<evidence type="ECO:0000313" key="2">
    <source>
        <dbReference type="EMBL" id="KAH9290114.1"/>
    </source>
</evidence>
<evidence type="ECO:0000313" key="3">
    <source>
        <dbReference type="Proteomes" id="UP000824469"/>
    </source>
</evidence>
<keyword evidence="3" id="KW-1185">Reference proteome</keyword>
<gene>
    <name evidence="2" type="ORF">KI387_034231</name>
</gene>